<evidence type="ECO:0008006" key="3">
    <source>
        <dbReference type="Google" id="ProtNLM"/>
    </source>
</evidence>
<evidence type="ECO:0000313" key="1">
    <source>
        <dbReference type="EMBL" id="KAF3884634.1"/>
    </source>
</evidence>
<proteinExistence type="predicted"/>
<protein>
    <recommendedName>
        <fullName evidence="3">Tetratricopeptide repeat protein</fullName>
    </recommendedName>
</protein>
<reference evidence="1" key="1">
    <citation type="journal article" date="2015" name="Genome Announc.">
        <title>Draft Genome Sequence of Tolypothrix boutellei Strain VB521301.</title>
        <authorList>
            <person name="Chandrababunaidu M.M."/>
            <person name="Singh D."/>
            <person name="Sen D."/>
            <person name="Bhan S."/>
            <person name="Das S."/>
            <person name="Gupta A."/>
            <person name="Adhikary S.P."/>
            <person name="Tripathy S."/>
        </authorList>
    </citation>
    <scope>NUCLEOTIDE SEQUENCE</scope>
    <source>
        <strain evidence="1">VB521301</strain>
    </source>
</reference>
<dbReference type="Proteomes" id="UP000029738">
    <property type="component" value="Unassembled WGS sequence"/>
</dbReference>
<reference evidence="1" key="2">
    <citation type="submission" date="2019-11" db="EMBL/GenBank/DDBJ databases">
        <title>Improved Assembly of Tolypothrix boutellei genome.</title>
        <authorList>
            <person name="Sarangi A.N."/>
            <person name="Mukherjee M."/>
            <person name="Ghosh S."/>
            <person name="Singh D."/>
            <person name="Das A."/>
            <person name="Kant S."/>
            <person name="Prusty A."/>
            <person name="Tripathy S."/>
        </authorList>
    </citation>
    <scope>NUCLEOTIDE SEQUENCE</scope>
    <source>
        <strain evidence="1">VB521301</strain>
    </source>
</reference>
<name>A0A8S9SZ05_9CYAN</name>
<comment type="caution">
    <text evidence="1">The sequence shown here is derived from an EMBL/GenBank/DDBJ whole genome shotgun (WGS) entry which is preliminary data.</text>
</comment>
<organism evidence="1 2">
    <name type="scientific">Tolypothrix bouteillei VB521301</name>
    <dbReference type="NCBI Taxonomy" id="1479485"/>
    <lineage>
        <taxon>Bacteria</taxon>
        <taxon>Bacillati</taxon>
        <taxon>Cyanobacteriota</taxon>
        <taxon>Cyanophyceae</taxon>
        <taxon>Nostocales</taxon>
        <taxon>Tolypothrichaceae</taxon>
        <taxon>Tolypothrix</taxon>
    </lineage>
</organism>
<sequence length="89" mass="10195">MCCKDEQHAFVLSYLVAIAVPPVFAQNYRQCYDILARGKYPQAEKCLSRLIALYPENAKTQFLSLNQCDRTVLNLSVTVSISRHFPVER</sequence>
<dbReference type="RefSeq" id="WP_137986411.1">
    <property type="nucleotide sequence ID" value="NZ_JHEG04000001.1"/>
</dbReference>
<dbReference type="AlphaFoldDB" id="A0A8S9SZ05"/>
<keyword evidence="2" id="KW-1185">Reference proteome</keyword>
<gene>
    <name evidence="1" type="ORF">DA73_0400003440</name>
</gene>
<dbReference type="EMBL" id="JHEG04000001">
    <property type="protein sequence ID" value="KAF3884634.1"/>
    <property type="molecule type" value="Genomic_DNA"/>
</dbReference>
<evidence type="ECO:0000313" key="2">
    <source>
        <dbReference type="Proteomes" id="UP000029738"/>
    </source>
</evidence>
<accession>A0A8S9SZ05</accession>